<evidence type="ECO:0000259" key="2">
    <source>
        <dbReference type="PROSITE" id="PS50263"/>
    </source>
</evidence>
<accession>A0ABS7SA90</accession>
<keyword evidence="4" id="KW-1185">Reference proteome</keyword>
<evidence type="ECO:0000313" key="3">
    <source>
        <dbReference type="EMBL" id="MBZ2196599.1"/>
    </source>
</evidence>
<dbReference type="RefSeq" id="WP_223405602.1">
    <property type="nucleotide sequence ID" value="NZ_JAGSHT010000010.1"/>
</dbReference>
<dbReference type="PROSITE" id="PS50263">
    <property type="entry name" value="CN_HYDROLASE"/>
    <property type="match status" value="1"/>
</dbReference>
<dbReference type="PANTHER" id="PTHR23088:SF27">
    <property type="entry name" value="DEAMINATED GLUTATHIONE AMIDASE"/>
    <property type="match status" value="1"/>
</dbReference>
<dbReference type="InterPro" id="IPR001110">
    <property type="entry name" value="UPF0012_CS"/>
</dbReference>
<feature type="domain" description="CN hydrolase" evidence="2">
    <location>
        <begin position="4"/>
        <end position="251"/>
    </location>
</feature>
<dbReference type="SUPFAM" id="SSF56317">
    <property type="entry name" value="Carbon-nitrogen hydrolase"/>
    <property type="match status" value="1"/>
</dbReference>
<evidence type="ECO:0000256" key="1">
    <source>
        <dbReference type="ARBA" id="ARBA00010613"/>
    </source>
</evidence>
<dbReference type="PROSITE" id="PS01227">
    <property type="entry name" value="UPF0012"/>
    <property type="match status" value="1"/>
</dbReference>
<organism evidence="3 4">
    <name type="scientific">Occultella gossypii</name>
    <dbReference type="NCBI Taxonomy" id="2800820"/>
    <lineage>
        <taxon>Bacteria</taxon>
        <taxon>Bacillati</taxon>
        <taxon>Actinomycetota</taxon>
        <taxon>Actinomycetes</taxon>
        <taxon>Micrococcales</taxon>
        <taxon>Ruaniaceae</taxon>
        <taxon>Occultella</taxon>
    </lineage>
</organism>
<keyword evidence="3" id="KW-0378">Hydrolase</keyword>
<protein>
    <submittedName>
        <fullName evidence="3">Hydrolase</fullName>
    </submittedName>
</protein>
<dbReference type="InterPro" id="IPR003010">
    <property type="entry name" value="C-N_Hydrolase"/>
</dbReference>
<dbReference type="EMBL" id="JAGSHT010000010">
    <property type="protein sequence ID" value="MBZ2196599.1"/>
    <property type="molecule type" value="Genomic_DNA"/>
</dbReference>
<sequence>MSTLPVAVAQLSAGADPEENARMAVTAIADAAADGAQLVVLPEYTAGWAPRLSLELAQPADGPFLRAVADAARDAGVHVVVGTIETGTVASGPTAAAGRALNVAVAIGPDGRVLGRYVKVHLFDAFGVRESDVLAPGEPEPQNTLVLDVGGFRVGIATCYDLRFPESFRVLADAGADVLVVIAAWAAGDGKVAQLQTLARARALENTSYLLLASQSGPGRSGHSAIIDPLGAPVAEADAAATVTLHGDLDSAVVSGVRDAVPSLRHRRYRVVPAGAATLDP</sequence>
<reference evidence="3 4" key="1">
    <citation type="submission" date="2021-04" db="EMBL/GenBank/DDBJ databases">
        <title>Ruania sp. nov., isolated from sandy soil of mangrove forest.</title>
        <authorList>
            <person name="Ge X."/>
            <person name="Huang R."/>
            <person name="Liu W."/>
        </authorList>
    </citation>
    <scope>NUCLEOTIDE SEQUENCE [LARGE SCALE GENOMIC DNA]</scope>
    <source>
        <strain evidence="3 4">N2-46</strain>
    </source>
</reference>
<comment type="caution">
    <text evidence="3">The sequence shown here is derived from an EMBL/GenBank/DDBJ whole genome shotgun (WGS) entry which is preliminary data.</text>
</comment>
<dbReference type="PANTHER" id="PTHR23088">
    <property type="entry name" value="NITRILASE-RELATED"/>
    <property type="match status" value="1"/>
</dbReference>
<comment type="similarity">
    <text evidence="1">Belongs to the carbon-nitrogen hydrolase superfamily. NIT1/NIT2 family.</text>
</comment>
<name>A0ABS7SA90_9MICO</name>
<dbReference type="GO" id="GO:0016787">
    <property type="term" value="F:hydrolase activity"/>
    <property type="evidence" value="ECO:0007669"/>
    <property type="project" value="UniProtKB-KW"/>
</dbReference>
<dbReference type="Pfam" id="PF00795">
    <property type="entry name" value="CN_hydrolase"/>
    <property type="match status" value="1"/>
</dbReference>
<evidence type="ECO:0000313" key="4">
    <source>
        <dbReference type="Proteomes" id="UP000826651"/>
    </source>
</evidence>
<dbReference type="Gene3D" id="3.60.110.10">
    <property type="entry name" value="Carbon-nitrogen hydrolase"/>
    <property type="match status" value="1"/>
</dbReference>
<dbReference type="InterPro" id="IPR036526">
    <property type="entry name" value="C-N_Hydrolase_sf"/>
</dbReference>
<proteinExistence type="inferred from homology"/>
<gene>
    <name evidence="3" type="ORF">KCQ71_10570</name>
</gene>
<dbReference type="Proteomes" id="UP000826651">
    <property type="component" value="Unassembled WGS sequence"/>
</dbReference>